<evidence type="ECO:0000256" key="1">
    <source>
        <dbReference type="ARBA" id="ARBA00008455"/>
    </source>
</evidence>
<evidence type="ECO:0000313" key="10">
    <source>
        <dbReference type="EMBL" id="KAL3273662.1"/>
    </source>
</evidence>
<evidence type="ECO:0008006" key="12">
    <source>
        <dbReference type="Google" id="ProtNLM"/>
    </source>
</evidence>
<evidence type="ECO:0000259" key="9">
    <source>
        <dbReference type="SMART" id="SM00848"/>
    </source>
</evidence>
<evidence type="ECO:0000313" key="11">
    <source>
        <dbReference type="Proteomes" id="UP001516400"/>
    </source>
</evidence>
<feature type="domain" description="Peptidase C1A papain C-terminal" evidence="8">
    <location>
        <begin position="111"/>
        <end position="324"/>
    </location>
</feature>
<evidence type="ECO:0000259" key="8">
    <source>
        <dbReference type="SMART" id="SM00645"/>
    </source>
</evidence>
<dbReference type="Gene3D" id="3.90.70.10">
    <property type="entry name" value="Cysteine proteinases"/>
    <property type="match status" value="1"/>
</dbReference>
<dbReference type="InterPro" id="IPR039417">
    <property type="entry name" value="Peptidase_C1A_papain-like"/>
</dbReference>
<reference evidence="10 11" key="1">
    <citation type="journal article" date="2021" name="BMC Biol.">
        <title>Horizontally acquired antibacterial genes associated with adaptive radiation of ladybird beetles.</title>
        <authorList>
            <person name="Li H.S."/>
            <person name="Tang X.F."/>
            <person name="Huang Y.H."/>
            <person name="Xu Z.Y."/>
            <person name="Chen M.L."/>
            <person name="Du X.Y."/>
            <person name="Qiu B.Y."/>
            <person name="Chen P.T."/>
            <person name="Zhang W."/>
            <person name="Slipinski A."/>
            <person name="Escalona H.E."/>
            <person name="Waterhouse R.M."/>
            <person name="Zwick A."/>
            <person name="Pang H."/>
        </authorList>
    </citation>
    <scope>NUCLEOTIDE SEQUENCE [LARGE SCALE GENOMIC DNA]</scope>
    <source>
        <strain evidence="10">SYSU2018</strain>
    </source>
</reference>
<dbReference type="GO" id="GO:0008234">
    <property type="term" value="F:cysteine-type peptidase activity"/>
    <property type="evidence" value="ECO:0007669"/>
    <property type="project" value="UniProtKB-KW"/>
</dbReference>
<evidence type="ECO:0000256" key="6">
    <source>
        <dbReference type="ARBA" id="ARBA00023157"/>
    </source>
</evidence>
<dbReference type="InterPro" id="IPR000668">
    <property type="entry name" value="Peptidase_C1A_C"/>
</dbReference>
<dbReference type="PROSITE" id="PS00139">
    <property type="entry name" value="THIOL_PROTEASE_CYS"/>
    <property type="match status" value="1"/>
</dbReference>
<evidence type="ECO:0000256" key="4">
    <source>
        <dbReference type="ARBA" id="ARBA00022807"/>
    </source>
</evidence>
<dbReference type="PROSITE" id="PS00639">
    <property type="entry name" value="THIOL_PROTEASE_HIS"/>
    <property type="match status" value="1"/>
</dbReference>
<keyword evidence="2" id="KW-0645">Protease</keyword>
<dbReference type="InterPro" id="IPR025660">
    <property type="entry name" value="Pept_his_AS"/>
</dbReference>
<proteinExistence type="inferred from homology"/>
<feature type="domain" description="Cathepsin propeptide inhibitor" evidence="9">
    <location>
        <begin position="24"/>
        <end position="84"/>
    </location>
</feature>
<dbReference type="InterPro" id="IPR038765">
    <property type="entry name" value="Papain-like_cys_pep_sf"/>
</dbReference>
<accession>A0ABD2N4Y5</accession>
<comment type="caution">
    <text evidence="10">The sequence shown here is derived from an EMBL/GenBank/DDBJ whole genome shotgun (WGS) entry which is preliminary data.</text>
</comment>
<keyword evidence="11" id="KW-1185">Reference proteome</keyword>
<dbReference type="InterPro" id="IPR013201">
    <property type="entry name" value="Prot_inhib_I29"/>
</dbReference>
<keyword evidence="4" id="KW-0788">Thiol protease</keyword>
<dbReference type="InterPro" id="IPR013128">
    <property type="entry name" value="Peptidase_C1A"/>
</dbReference>
<evidence type="ECO:0000256" key="3">
    <source>
        <dbReference type="ARBA" id="ARBA00022801"/>
    </source>
</evidence>
<dbReference type="Proteomes" id="UP001516400">
    <property type="component" value="Unassembled WGS sequence"/>
</dbReference>
<keyword evidence="6" id="KW-1015">Disulfide bond</keyword>
<evidence type="ECO:0000256" key="2">
    <source>
        <dbReference type="ARBA" id="ARBA00022670"/>
    </source>
</evidence>
<gene>
    <name evidence="10" type="ORF">HHI36_015092</name>
</gene>
<feature type="chain" id="PRO_5044786927" description="Cathepsin L" evidence="7">
    <location>
        <begin position="18"/>
        <end position="325"/>
    </location>
</feature>
<protein>
    <recommendedName>
        <fullName evidence="12">Cathepsin L</fullName>
    </recommendedName>
</protein>
<dbReference type="SUPFAM" id="SSF54001">
    <property type="entry name" value="Cysteine proteinases"/>
    <property type="match status" value="1"/>
</dbReference>
<evidence type="ECO:0000256" key="7">
    <source>
        <dbReference type="SAM" id="SignalP"/>
    </source>
</evidence>
<keyword evidence="5" id="KW-0865">Zymogen</keyword>
<name>A0ABD2N4Y5_9CUCU</name>
<dbReference type="Pfam" id="PF08246">
    <property type="entry name" value="Inhibitor_I29"/>
    <property type="match status" value="1"/>
</dbReference>
<evidence type="ECO:0000256" key="5">
    <source>
        <dbReference type="ARBA" id="ARBA00023145"/>
    </source>
</evidence>
<dbReference type="InterPro" id="IPR000169">
    <property type="entry name" value="Pept_cys_AS"/>
</dbReference>
<dbReference type="CDD" id="cd02248">
    <property type="entry name" value="Peptidase_C1A"/>
    <property type="match status" value="1"/>
</dbReference>
<comment type="similarity">
    <text evidence="1">Belongs to the peptidase C1 family.</text>
</comment>
<dbReference type="AlphaFoldDB" id="A0ABD2N4Y5"/>
<dbReference type="Pfam" id="PF00112">
    <property type="entry name" value="Peptidase_C1"/>
    <property type="match status" value="1"/>
</dbReference>
<sequence length="325" mass="36298">MKIIALCLVVFVVCAHADEVQQKWRDFQVKYGKVYRSPIEERKRLIIFEENLNKIETHNALYEQGRVSYKKGITKFTDWTKDEFLEYVNRGLLNKPKVGGNVYTINDNAVAPDSVDWRQQGAVTPVKDQGNCGSCWAFSTTGSIEGQLALVENTSVSLSEQNLVDCSYVDLNSGCNGGEMPNAFLYVMRYGIEKEEDYPYTGKFSPCLAKPSKVFTKISSYVELPATDEEALKNAIAFIGPISVSIDATDELQNYSSGIFNDDSCDPQILNHGVLAVGYGTENGTDFYIIKNSWGESWGENGYFRFVRNQGNRCGIASDSSYPVL</sequence>
<dbReference type="GO" id="GO:0006508">
    <property type="term" value="P:proteolysis"/>
    <property type="evidence" value="ECO:0007669"/>
    <property type="project" value="UniProtKB-KW"/>
</dbReference>
<keyword evidence="7" id="KW-0732">Signal</keyword>
<feature type="signal peptide" evidence="7">
    <location>
        <begin position="1"/>
        <end position="17"/>
    </location>
</feature>
<dbReference type="PANTHER" id="PTHR12411">
    <property type="entry name" value="CYSTEINE PROTEASE FAMILY C1-RELATED"/>
    <property type="match status" value="1"/>
</dbReference>
<keyword evidence="3" id="KW-0378">Hydrolase</keyword>
<dbReference type="SMART" id="SM00645">
    <property type="entry name" value="Pept_C1"/>
    <property type="match status" value="1"/>
</dbReference>
<dbReference type="SMART" id="SM00848">
    <property type="entry name" value="Inhibitor_I29"/>
    <property type="match status" value="1"/>
</dbReference>
<organism evidence="10 11">
    <name type="scientific">Cryptolaemus montrouzieri</name>
    <dbReference type="NCBI Taxonomy" id="559131"/>
    <lineage>
        <taxon>Eukaryota</taxon>
        <taxon>Metazoa</taxon>
        <taxon>Ecdysozoa</taxon>
        <taxon>Arthropoda</taxon>
        <taxon>Hexapoda</taxon>
        <taxon>Insecta</taxon>
        <taxon>Pterygota</taxon>
        <taxon>Neoptera</taxon>
        <taxon>Endopterygota</taxon>
        <taxon>Coleoptera</taxon>
        <taxon>Polyphaga</taxon>
        <taxon>Cucujiformia</taxon>
        <taxon>Coccinelloidea</taxon>
        <taxon>Coccinellidae</taxon>
        <taxon>Scymninae</taxon>
        <taxon>Scymnini</taxon>
        <taxon>Cryptolaemus</taxon>
    </lineage>
</organism>
<dbReference type="EMBL" id="JABFTP020000062">
    <property type="protein sequence ID" value="KAL3273662.1"/>
    <property type="molecule type" value="Genomic_DNA"/>
</dbReference>
<dbReference type="PRINTS" id="PR00705">
    <property type="entry name" value="PAPAIN"/>
</dbReference>
<dbReference type="FunFam" id="3.90.70.10:FF:000006">
    <property type="entry name" value="Cathepsin S"/>
    <property type="match status" value="1"/>
</dbReference>